<reference evidence="1 2" key="1">
    <citation type="submission" date="2020-04" db="EMBL/GenBank/DDBJ databases">
        <title>Flammeovirgaceae bacterium KN852 isolated from deep sea.</title>
        <authorList>
            <person name="Zhang D.-C."/>
        </authorList>
    </citation>
    <scope>NUCLEOTIDE SEQUENCE [LARGE SCALE GENOMIC DNA]</scope>
    <source>
        <strain evidence="1 2">KN852</strain>
    </source>
</reference>
<sequence length="142" mass="16382">MKFRIKEKGKSYLLPLEGFKISGIDIRDFLGLELTEEGSNRPMFVIDINLNFEMTRFNQSETLAPYDKEAVKKMIDLIGLKIKKSESSKTGDLYLTLDDGTEINVPDAEYESWHINKIHQERIKNIWVIGGVGMTSYFELNE</sequence>
<dbReference type="InterPro" id="IPR046179">
    <property type="entry name" value="DUF6188"/>
</dbReference>
<evidence type="ECO:0000313" key="2">
    <source>
        <dbReference type="Proteomes" id="UP000559010"/>
    </source>
</evidence>
<comment type="caution">
    <text evidence="1">The sequence shown here is derived from an EMBL/GenBank/DDBJ whole genome shotgun (WGS) entry which is preliminary data.</text>
</comment>
<organism evidence="1 2">
    <name type="scientific">Marinigracilibium pacificum</name>
    <dbReference type="NCBI Taxonomy" id="2729599"/>
    <lineage>
        <taxon>Bacteria</taxon>
        <taxon>Pseudomonadati</taxon>
        <taxon>Bacteroidota</taxon>
        <taxon>Cytophagia</taxon>
        <taxon>Cytophagales</taxon>
        <taxon>Flammeovirgaceae</taxon>
        <taxon>Marinigracilibium</taxon>
    </lineage>
</organism>
<keyword evidence="2" id="KW-1185">Reference proteome</keyword>
<dbReference type="RefSeq" id="WP_169678441.1">
    <property type="nucleotide sequence ID" value="NZ_JABBNU010000002.1"/>
</dbReference>
<dbReference type="AlphaFoldDB" id="A0A848IVJ0"/>
<dbReference type="EMBL" id="JABBNU010000002">
    <property type="protein sequence ID" value="NMM47706.1"/>
    <property type="molecule type" value="Genomic_DNA"/>
</dbReference>
<dbReference type="Proteomes" id="UP000559010">
    <property type="component" value="Unassembled WGS sequence"/>
</dbReference>
<accession>A0A848IVJ0</accession>
<name>A0A848IVJ0_9BACT</name>
<protein>
    <submittedName>
        <fullName evidence="1">Uncharacterized protein</fullName>
    </submittedName>
</protein>
<evidence type="ECO:0000313" key="1">
    <source>
        <dbReference type="EMBL" id="NMM47706.1"/>
    </source>
</evidence>
<dbReference type="Pfam" id="PF19686">
    <property type="entry name" value="DUF6188"/>
    <property type="match status" value="1"/>
</dbReference>
<proteinExistence type="predicted"/>
<gene>
    <name evidence="1" type="ORF">HH304_04785</name>
</gene>